<evidence type="ECO:0000313" key="4">
    <source>
        <dbReference type="EMBL" id="PVD24892.1"/>
    </source>
</evidence>
<feature type="domain" description="Dynein heavy chain AAA lid" evidence="2">
    <location>
        <begin position="380"/>
        <end position="519"/>
    </location>
</feature>
<dbReference type="GO" id="GO:0007018">
    <property type="term" value="P:microtubule-based movement"/>
    <property type="evidence" value="ECO:0007669"/>
    <property type="project" value="InterPro"/>
</dbReference>
<dbReference type="FunFam" id="3.10.490.20:FF:000001">
    <property type="entry name" value="dynein heavy chain 7, axonemal"/>
    <property type="match status" value="1"/>
</dbReference>
<dbReference type="Proteomes" id="UP000245119">
    <property type="component" value="Linkage Group LG9"/>
</dbReference>
<dbReference type="GO" id="GO:0008569">
    <property type="term" value="F:minus-end-directed microtubule motor activity"/>
    <property type="evidence" value="ECO:0007669"/>
    <property type="project" value="InterPro"/>
</dbReference>
<evidence type="ECO:0000259" key="2">
    <source>
        <dbReference type="Pfam" id="PF18198"/>
    </source>
</evidence>
<accession>A0A2T7NUR0</accession>
<feature type="domain" description="Dynein heavy chain region D6 P-loop" evidence="1">
    <location>
        <begin position="231"/>
        <end position="345"/>
    </location>
</feature>
<dbReference type="Gene3D" id="3.40.50.300">
    <property type="entry name" value="P-loop containing nucleotide triphosphate hydrolases"/>
    <property type="match status" value="1"/>
</dbReference>
<dbReference type="InterPro" id="IPR041658">
    <property type="entry name" value="AAA_lid_11"/>
</dbReference>
<reference evidence="4 5" key="1">
    <citation type="submission" date="2018-04" db="EMBL/GenBank/DDBJ databases">
        <title>The genome of golden apple snail Pomacea canaliculata provides insight into stress tolerance and invasive adaptation.</title>
        <authorList>
            <person name="Liu C."/>
            <person name="Liu B."/>
            <person name="Ren Y."/>
            <person name="Zhang Y."/>
            <person name="Wang H."/>
            <person name="Li S."/>
            <person name="Jiang F."/>
            <person name="Yin L."/>
            <person name="Zhang G."/>
            <person name="Qian W."/>
            <person name="Fan W."/>
        </authorList>
    </citation>
    <scope>NUCLEOTIDE SEQUENCE [LARGE SCALE GENOMIC DNA]</scope>
    <source>
        <strain evidence="4">SZHN2017</strain>
        <tissue evidence="4">Muscle</tissue>
    </source>
</reference>
<proteinExistence type="predicted"/>
<dbReference type="STRING" id="400727.A0A2T7NUR0"/>
<evidence type="ECO:0000259" key="3">
    <source>
        <dbReference type="Pfam" id="PF18199"/>
    </source>
</evidence>
<feature type="domain" description="Dynein heavy chain C-terminal" evidence="3">
    <location>
        <begin position="525"/>
        <end position="822"/>
    </location>
</feature>
<dbReference type="FunFam" id="1.20.1270.280:FF:000001">
    <property type="entry name" value="dynein heavy chain 7, axonemal"/>
    <property type="match status" value="1"/>
</dbReference>
<evidence type="ECO:0000313" key="5">
    <source>
        <dbReference type="Proteomes" id="UP000245119"/>
    </source>
</evidence>
<name>A0A2T7NUR0_POMCA</name>
<gene>
    <name evidence="4" type="ORF">C0Q70_15382</name>
</gene>
<dbReference type="Gene3D" id="1.20.1270.280">
    <property type="match status" value="1"/>
</dbReference>
<keyword evidence="5" id="KW-1185">Reference proteome</keyword>
<dbReference type="FunFam" id="3.40.50.300:FF:000362">
    <property type="entry name" value="Dynein, axonemal, heavy chain 6"/>
    <property type="match status" value="1"/>
</dbReference>
<dbReference type="Pfam" id="PF18198">
    <property type="entry name" value="AAA_lid_11"/>
    <property type="match status" value="1"/>
</dbReference>
<dbReference type="InterPro" id="IPR027417">
    <property type="entry name" value="P-loop_NTPase"/>
</dbReference>
<dbReference type="Pfam" id="PF18199">
    <property type="entry name" value="Dynein_C"/>
    <property type="match status" value="1"/>
</dbReference>
<dbReference type="Gene3D" id="3.10.490.20">
    <property type="match status" value="1"/>
</dbReference>
<dbReference type="Pfam" id="PF03028">
    <property type="entry name" value="Dynein_heavy"/>
    <property type="match status" value="1"/>
</dbReference>
<dbReference type="AlphaFoldDB" id="A0A2T7NUR0"/>
<dbReference type="FunFam" id="1.10.8.720:FF:000001">
    <property type="entry name" value="dynein heavy chain 7, axonemal"/>
    <property type="match status" value="1"/>
</dbReference>
<dbReference type="GO" id="GO:0045505">
    <property type="term" value="F:dynein intermediate chain binding"/>
    <property type="evidence" value="ECO:0007669"/>
    <property type="project" value="InterPro"/>
</dbReference>
<dbReference type="GO" id="GO:0030286">
    <property type="term" value="C:dynein complex"/>
    <property type="evidence" value="ECO:0007669"/>
    <property type="project" value="InterPro"/>
</dbReference>
<sequence length="826" mass="93735">MESARNRRQLKEIEDKILEVLSSSKPCCSPPGDLAGDHFSTLSISNSKPSSKLDERIHCLNQHFTYSIYKNVCRSLFEKDKLLFSFLLCTGLDKGRGKIVDEEWRFLLTGGVALENPFPNPAPSWLSDKSWAEIVRASQLSAFTGFMDHFQKAPDEWRRLYDSAQPQSERLPAPYTSSLTAMQRLIVLRCLRPDKMIPAVGNYITDHMGPQYTEPPTFDLSLCYEDSNFFSPLIFMLSPGADPMAGLYRFAEEKGKNKRGLQTISLGQGQGPIAEKMVMEAIEEGSWVVLQNCHLAASWLPELERICESVITDPTRTKDTFRLWLTSYPSPVFPVSVLQNGVKMTNEPPKGLRANLLRSYLNDPISDPAFFTSCKKPKVFEKLLFGLCFFHALVQERRKFGPLGWNIPYEFNESDLRISVRQLEMFINDYEEPPLEALRYLTGECNYGGRVTDDWDRRLILSLLHVFYCLETITDDGYRFSASGLYFAPPQGSYDSYVDYIRSLPQVPHPEVFGLHENADISKDQQETQQLFDGILLTLPRQTSGGGKSSQAIIEELASDILSKIPPDFNLDEVQGKYPVRYEESMNTVLLQELIRFNRLTAVVRRSLLDIRKAIKGLVVMSAELEDVFDSMMVGKVPGMWAAKSYPSLKPLGGYITDLLTRLTFFKDWIYGGTPTVFWISGFYFTQSFLTGVLQNFARRYKVPIDHLGFQFEVTNHETQISSKPANGAYIKGLYMEGARWCRTSRVMAESQPKILHDLMPVPGEKAKFEARRTYACPVYKTSARRGVLSTTGHSTNYVLTIELSTALSPNHWINRGVALLCQLDD</sequence>
<dbReference type="GO" id="GO:0051959">
    <property type="term" value="F:dynein light intermediate chain binding"/>
    <property type="evidence" value="ECO:0007669"/>
    <property type="project" value="InterPro"/>
</dbReference>
<dbReference type="InterPro" id="IPR004273">
    <property type="entry name" value="Dynein_heavy_D6_P-loop"/>
</dbReference>
<evidence type="ECO:0008006" key="6">
    <source>
        <dbReference type="Google" id="ProtNLM"/>
    </source>
</evidence>
<dbReference type="InterPro" id="IPR041228">
    <property type="entry name" value="Dynein_C"/>
</dbReference>
<dbReference type="InterPro" id="IPR042219">
    <property type="entry name" value="AAA_lid_11_sf"/>
</dbReference>
<evidence type="ECO:0000259" key="1">
    <source>
        <dbReference type="Pfam" id="PF03028"/>
    </source>
</evidence>
<dbReference type="Gene3D" id="1.10.8.720">
    <property type="entry name" value="Region D6 of dynein motor"/>
    <property type="match status" value="1"/>
</dbReference>
<dbReference type="Gene3D" id="1.10.8.1220">
    <property type="match status" value="1"/>
</dbReference>
<protein>
    <recommendedName>
        <fullName evidence="6">Dynein heavy chain C-terminal domain-containing protein</fullName>
    </recommendedName>
</protein>
<dbReference type="EMBL" id="PZQS01000009">
    <property type="protein sequence ID" value="PVD24892.1"/>
    <property type="molecule type" value="Genomic_DNA"/>
</dbReference>
<dbReference type="PANTHER" id="PTHR22878">
    <property type="entry name" value="DYNEIN HEAVY CHAIN 6, AXONEMAL-LIKE-RELATED"/>
    <property type="match status" value="1"/>
</dbReference>
<organism evidence="4 5">
    <name type="scientific">Pomacea canaliculata</name>
    <name type="common">Golden apple snail</name>
    <dbReference type="NCBI Taxonomy" id="400727"/>
    <lineage>
        <taxon>Eukaryota</taxon>
        <taxon>Metazoa</taxon>
        <taxon>Spiralia</taxon>
        <taxon>Lophotrochozoa</taxon>
        <taxon>Mollusca</taxon>
        <taxon>Gastropoda</taxon>
        <taxon>Caenogastropoda</taxon>
        <taxon>Architaenioglossa</taxon>
        <taxon>Ampullarioidea</taxon>
        <taxon>Ampullariidae</taxon>
        <taxon>Pomacea</taxon>
    </lineage>
</organism>
<dbReference type="InterPro" id="IPR026983">
    <property type="entry name" value="DHC"/>
</dbReference>
<comment type="caution">
    <text evidence="4">The sequence shown here is derived from an EMBL/GenBank/DDBJ whole genome shotgun (WGS) entry which is preliminary data.</text>
</comment>
<dbReference type="InterPro" id="IPR043160">
    <property type="entry name" value="Dynein_C_barrel"/>
</dbReference>
<dbReference type="OrthoDB" id="5593012at2759"/>
<dbReference type="PANTHER" id="PTHR22878:SF71">
    <property type="entry name" value="DYNEIN, AXONEMAL, HEAVY CHAIN 3"/>
    <property type="match status" value="1"/>
</dbReference>